<comment type="caution">
    <text evidence="2">The sequence shown here is derived from an EMBL/GenBank/DDBJ whole genome shotgun (WGS) entry which is preliminary data.</text>
</comment>
<evidence type="ECO:0000313" key="3">
    <source>
        <dbReference type="Proteomes" id="UP001642409"/>
    </source>
</evidence>
<protein>
    <submittedName>
        <fullName evidence="2">Hypothetical_protein</fullName>
    </submittedName>
</protein>
<evidence type="ECO:0000256" key="1">
    <source>
        <dbReference type="SAM" id="MobiDB-lite"/>
    </source>
</evidence>
<gene>
    <name evidence="2" type="ORF">HINF_LOCUS47735</name>
</gene>
<feature type="region of interest" description="Disordered" evidence="1">
    <location>
        <begin position="1"/>
        <end position="31"/>
    </location>
</feature>
<accession>A0ABP1KD34</accession>
<keyword evidence="3" id="KW-1185">Reference proteome</keyword>
<evidence type="ECO:0000313" key="2">
    <source>
        <dbReference type="EMBL" id="CAL6057845.1"/>
    </source>
</evidence>
<dbReference type="Proteomes" id="UP001642409">
    <property type="component" value="Unassembled WGS sequence"/>
</dbReference>
<proteinExistence type="predicted"/>
<name>A0ABP1KD34_9EUKA</name>
<reference evidence="2 3" key="1">
    <citation type="submission" date="2024-07" db="EMBL/GenBank/DDBJ databases">
        <authorList>
            <person name="Akdeniz Z."/>
        </authorList>
    </citation>
    <scope>NUCLEOTIDE SEQUENCE [LARGE SCALE GENOMIC DNA]</scope>
</reference>
<dbReference type="EMBL" id="CAXDID020000216">
    <property type="protein sequence ID" value="CAL6057845.1"/>
    <property type="molecule type" value="Genomic_DNA"/>
</dbReference>
<sequence>MRLGQIGCGRQNPPIQSAEPPSRIRMTEGMPSTSLQDWKVVTALLLPQKRRWYDAGFPYRSACTNQPRQVMKYTYRSLTCLCALYFNSEENTFKRKIHGLNLVQMLKLIMF</sequence>
<organism evidence="2 3">
    <name type="scientific">Hexamita inflata</name>
    <dbReference type="NCBI Taxonomy" id="28002"/>
    <lineage>
        <taxon>Eukaryota</taxon>
        <taxon>Metamonada</taxon>
        <taxon>Diplomonadida</taxon>
        <taxon>Hexamitidae</taxon>
        <taxon>Hexamitinae</taxon>
        <taxon>Hexamita</taxon>
    </lineage>
</organism>